<sequence>MDCPAGMKVASLLYVVQGAAYSLPSCTAALNFTSRSMGKAEMVEVVDQEAPYYLSMTARVPAIGITFVPLAFGQRHSFYLALDFYSAFDFTDPPLCTIITFAPYSESISALGGQRRTNVFGPTTATALPTMEVTQELAIGGNTKTLHYEIQALYTANGMLVQVRTPRMVTRIAMASSSRVPPSPTATTLFRQLLSRSGLEQIQIPQGQEDEEQAKGDHQDGEDNPADTEEPIDPKGLEGGDGPGGPGGGGPGGPGGLL</sequence>
<name>A0ABQ8Q0Q5_9AGAR</name>
<comment type="caution">
    <text evidence="2">The sequence shown here is derived from an EMBL/GenBank/DDBJ whole genome shotgun (WGS) entry which is preliminary data.</text>
</comment>
<protein>
    <recommendedName>
        <fullName evidence="4">Velvet domain-containing protein</fullName>
    </recommendedName>
</protein>
<accession>A0ABQ8Q0Q5</accession>
<evidence type="ECO:0008006" key="4">
    <source>
        <dbReference type="Google" id="ProtNLM"/>
    </source>
</evidence>
<organism evidence="2 3">
    <name type="scientific">Lentinula boryana</name>
    <dbReference type="NCBI Taxonomy" id="40481"/>
    <lineage>
        <taxon>Eukaryota</taxon>
        <taxon>Fungi</taxon>
        <taxon>Dikarya</taxon>
        <taxon>Basidiomycota</taxon>
        <taxon>Agaricomycotina</taxon>
        <taxon>Agaricomycetes</taxon>
        <taxon>Agaricomycetidae</taxon>
        <taxon>Agaricales</taxon>
        <taxon>Marasmiineae</taxon>
        <taxon>Omphalotaceae</taxon>
        <taxon>Lentinula</taxon>
    </lineage>
</organism>
<reference evidence="2" key="1">
    <citation type="submission" date="2022-08" db="EMBL/GenBank/DDBJ databases">
        <authorList>
            <consortium name="DOE Joint Genome Institute"/>
            <person name="Min B."/>
            <person name="Riley R."/>
            <person name="Sierra-Patev S."/>
            <person name="Naranjo-Ortiz M."/>
            <person name="Looney B."/>
            <person name="Konkel Z."/>
            <person name="Slot J.C."/>
            <person name="Sakamoto Y."/>
            <person name="Steenwyk J.L."/>
            <person name="Rokas A."/>
            <person name="Carro J."/>
            <person name="Camarero S."/>
            <person name="Ferreira P."/>
            <person name="Molpeceres G."/>
            <person name="Ruiz-Duenas F.J."/>
            <person name="Serrano A."/>
            <person name="Henrissat B."/>
            <person name="Drula E."/>
            <person name="Hughes K.W."/>
            <person name="Mata J.L."/>
            <person name="Ishikawa N.K."/>
            <person name="Vargas-Isla R."/>
            <person name="Ushijima S."/>
            <person name="Smith C.A."/>
            <person name="Ahrendt S."/>
            <person name="Andreopoulos W."/>
            <person name="He G."/>
            <person name="Labutti K."/>
            <person name="Lipzen A."/>
            <person name="Ng V."/>
            <person name="Sandor L."/>
            <person name="Barry K."/>
            <person name="Martinez A.T."/>
            <person name="Xiao Y."/>
            <person name="Gibbons J.G."/>
            <person name="Terashima K."/>
            <person name="Hibbett D.S."/>
            <person name="Grigoriev I.V."/>
        </authorList>
    </citation>
    <scope>NUCLEOTIDE SEQUENCE</scope>
    <source>
        <strain evidence="2">TFB10827</strain>
    </source>
</reference>
<evidence type="ECO:0000313" key="3">
    <source>
        <dbReference type="Proteomes" id="UP001163828"/>
    </source>
</evidence>
<dbReference type="Proteomes" id="UP001163828">
    <property type="component" value="Unassembled WGS sequence"/>
</dbReference>
<gene>
    <name evidence="2" type="ORF">F5050DRAFT_1811860</name>
</gene>
<dbReference type="EMBL" id="MU790904">
    <property type="protein sequence ID" value="KAJ3992074.1"/>
    <property type="molecule type" value="Genomic_DNA"/>
</dbReference>
<proteinExistence type="predicted"/>
<evidence type="ECO:0000256" key="1">
    <source>
        <dbReference type="SAM" id="MobiDB-lite"/>
    </source>
</evidence>
<evidence type="ECO:0000313" key="2">
    <source>
        <dbReference type="EMBL" id="KAJ3992074.1"/>
    </source>
</evidence>
<feature type="compositionally biased region" description="Acidic residues" evidence="1">
    <location>
        <begin position="222"/>
        <end position="231"/>
    </location>
</feature>
<feature type="compositionally biased region" description="Gly residues" evidence="1">
    <location>
        <begin position="239"/>
        <end position="258"/>
    </location>
</feature>
<keyword evidence="3" id="KW-1185">Reference proteome</keyword>
<feature type="region of interest" description="Disordered" evidence="1">
    <location>
        <begin position="205"/>
        <end position="258"/>
    </location>
</feature>